<accession>A0A2U8I4G9</accession>
<dbReference type="AlphaFoldDB" id="A0A2U8I4G9"/>
<dbReference type="STRING" id="1878942.GCA_900128755_00090"/>
<proteinExistence type="predicted"/>
<organism evidence="1 2">
    <name type="scientific">Candidatus Fukatsuia symbiotica</name>
    <dbReference type="NCBI Taxonomy" id="1878942"/>
    <lineage>
        <taxon>Bacteria</taxon>
        <taxon>Pseudomonadati</taxon>
        <taxon>Pseudomonadota</taxon>
        <taxon>Gammaproteobacteria</taxon>
        <taxon>Enterobacterales</taxon>
        <taxon>Yersiniaceae</taxon>
        <taxon>Candidatus Fukatsuia</taxon>
    </lineage>
</organism>
<dbReference type="RefSeq" id="WP_072550639.1">
    <property type="nucleotide sequence ID" value="NZ_CP021659.1"/>
</dbReference>
<sequence length="105" mass="12054">MHLRINGKLIGPYKESDKKIIFTQKSNGKIVSERISKTEKTPMRSSRLRTSYLGRFGIDYMIKLTSEQTRKLNGQLDEKTAISLVENLKKGAVLMAADSMDRRYE</sequence>
<protein>
    <submittedName>
        <fullName evidence="1">Uncharacterized protein</fullName>
    </submittedName>
</protein>
<dbReference type="KEGG" id="fsm:CCS41_05445"/>
<evidence type="ECO:0000313" key="1">
    <source>
        <dbReference type="EMBL" id="AWK14050.1"/>
    </source>
</evidence>
<keyword evidence="2" id="KW-1185">Reference proteome</keyword>
<reference evidence="1 2" key="1">
    <citation type="submission" date="2017-05" db="EMBL/GenBank/DDBJ databases">
        <title>Genome sequence of Candidatus Fukatsuia symbiotica and Candidatus Hamiltonella defensa from Acyrthosiphon pisum strain 5D.</title>
        <authorList>
            <person name="Patel V.A."/>
            <person name="Chevignon G."/>
            <person name="Russell J.A."/>
            <person name="Oliver K.M."/>
        </authorList>
    </citation>
    <scope>NUCLEOTIDE SEQUENCE [LARGE SCALE GENOMIC DNA]</scope>
    <source>
        <strain evidence="1 2">5D</strain>
    </source>
</reference>
<gene>
    <name evidence="1" type="ORF">CCS41_05445</name>
</gene>
<dbReference type="EMBL" id="CP021659">
    <property type="protein sequence ID" value="AWK14050.1"/>
    <property type="molecule type" value="Genomic_DNA"/>
</dbReference>
<evidence type="ECO:0000313" key="2">
    <source>
        <dbReference type="Proteomes" id="UP000261875"/>
    </source>
</evidence>
<dbReference type="Proteomes" id="UP000261875">
    <property type="component" value="Chromosome"/>
</dbReference>
<name>A0A2U8I4G9_9GAMM</name>